<proteinExistence type="predicted"/>
<accession>A0ABR9UWN9</accession>
<comment type="caution">
    <text evidence="1">The sequence shown here is derived from an EMBL/GenBank/DDBJ whole genome shotgun (WGS) entry which is preliminary data.</text>
</comment>
<dbReference type="RefSeq" id="WP_193933365.1">
    <property type="nucleotide sequence ID" value="NZ_CAWPMZ010000077.1"/>
</dbReference>
<name>A0ABR9UWN9_9CHRO</name>
<dbReference type="Proteomes" id="UP000651156">
    <property type="component" value="Unassembled WGS sequence"/>
</dbReference>
<sequence length="79" mass="8811">MACIKISELKPAGNELFQDEESFLDELNEKEMPFIIGGKKKGGDLDVSVLTVYTESIGISLQTFSVVTQVKKVKIKIKY</sequence>
<protein>
    <submittedName>
        <fullName evidence="1">Uncharacterized protein</fullName>
    </submittedName>
</protein>
<keyword evidence="2" id="KW-1185">Reference proteome</keyword>
<evidence type="ECO:0000313" key="1">
    <source>
        <dbReference type="EMBL" id="MBE9191995.1"/>
    </source>
</evidence>
<reference evidence="1 2" key="1">
    <citation type="submission" date="2020-10" db="EMBL/GenBank/DDBJ databases">
        <authorList>
            <person name="Castelo-Branco R."/>
            <person name="Eusebio N."/>
            <person name="Adriana R."/>
            <person name="Vieira A."/>
            <person name="Brugerolle De Fraissinette N."/>
            <person name="Rezende De Castro R."/>
            <person name="Schneider M.P."/>
            <person name="Vasconcelos V."/>
            <person name="Leao P.N."/>
        </authorList>
    </citation>
    <scope>NUCLEOTIDE SEQUENCE [LARGE SCALE GENOMIC DNA]</scope>
    <source>
        <strain evidence="1 2">LEGE 06123</strain>
    </source>
</reference>
<evidence type="ECO:0000313" key="2">
    <source>
        <dbReference type="Proteomes" id="UP000651156"/>
    </source>
</evidence>
<gene>
    <name evidence="1" type="ORF">IQ230_16885</name>
</gene>
<organism evidence="1 2">
    <name type="scientific">Gloeocapsopsis crepidinum LEGE 06123</name>
    <dbReference type="NCBI Taxonomy" id="588587"/>
    <lineage>
        <taxon>Bacteria</taxon>
        <taxon>Bacillati</taxon>
        <taxon>Cyanobacteriota</taxon>
        <taxon>Cyanophyceae</taxon>
        <taxon>Oscillatoriophycideae</taxon>
        <taxon>Chroococcales</taxon>
        <taxon>Chroococcaceae</taxon>
        <taxon>Gloeocapsopsis</taxon>
    </lineage>
</organism>
<dbReference type="EMBL" id="JADEWN010000044">
    <property type="protein sequence ID" value="MBE9191995.1"/>
    <property type="molecule type" value="Genomic_DNA"/>
</dbReference>